<evidence type="ECO:0000256" key="2">
    <source>
        <dbReference type="ARBA" id="ARBA00023157"/>
    </source>
</evidence>
<dbReference type="Proteomes" id="UP001500689">
    <property type="component" value="Unassembled WGS sequence"/>
</dbReference>
<dbReference type="SUPFAM" id="SSF50494">
    <property type="entry name" value="Trypsin-like serine proteases"/>
    <property type="match status" value="1"/>
</dbReference>
<dbReference type="EMBL" id="BAAAZN010000003">
    <property type="protein sequence ID" value="GAA3535433.1"/>
    <property type="molecule type" value="Genomic_DNA"/>
</dbReference>
<dbReference type="RefSeq" id="WP_344857586.1">
    <property type="nucleotide sequence ID" value="NZ_BAAAZN010000003.1"/>
</dbReference>
<dbReference type="InterPro" id="IPR009003">
    <property type="entry name" value="Peptidase_S1_PA"/>
</dbReference>
<evidence type="ECO:0000256" key="3">
    <source>
        <dbReference type="SAM" id="SignalP"/>
    </source>
</evidence>
<reference evidence="6" key="1">
    <citation type="journal article" date="2019" name="Int. J. Syst. Evol. Microbiol.">
        <title>The Global Catalogue of Microorganisms (GCM) 10K type strain sequencing project: providing services to taxonomists for standard genome sequencing and annotation.</title>
        <authorList>
            <consortium name="The Broad Institute Genomics Platform"/>
            <consortium name="The Broad Institute Genome Sequencing Center for Infectious Disease"/>
            <person name="Wu L."/>
            <person name="Ma J."/>
        </authorList>
    </citation>
    <scope>NUCLEOTIDE SEQUENCE [LARGE SCALE GENOMIC DNA]</scope>
    <source>
        <strain evidence="6">JCM 16898</strain>
    </source>
</reference>
<proteinExistence type="inferred from homology"/>
<gene>
    <name evidence="5" type="ORF">GCM10022222_18800</name>
</gene>
<comment type="caution">
    <text evidence="5">The sequence shown here is derived from an EMBL/GenBank/DDBJ whole genome shotgun (WGS) entry which is preliminary data.</text>
</comment>
<dbReference type="SMART" id="SM00020">
    <property type="entry name" value="Tryp_SPc"/>
    <property type="match status" value="1"/>
</dbReference>
<name>A0ABP6VKE0_9PSEU</name>
<keyword evidence="3" id="KW-0732">Signal</keyword>
<evidence type="ECO:0000259" key="4">
    <source>
        <dbReference type="PROSITE" id="PS50240"/>
    </source>
</evidence>
<dbReference type="PANTHER" id="PTHR24276">
    <property type="entry name" value="POLYSERASE-RELATED"/>
    <property type="match status" value="1"/>
</dbReference>
<evidence type="ECO:0000313" key="6">
    <source>
        <dbReference type="Proteomes" id="UP001500689"/>
    </source>
</evidence>
<dbReference type="Gene3D" id="2.40.10.10">
    <property type="entry name" value="Trypsin-like serine proteases"/>
    <property type="match status" value="1"/>
</dbReference>
<dbReference type="InterPro" id="IPR043504">
    <property type="entry name" value="Peptidase_S1_PA_chymotrypsin"/>
</dbReference>
<dbReference type="InterPro" id="IPR050430">
    <property type="entry name" value="Peptidase_S1"/>
</dbReference>
<dbReference type="InterPro" id="IPR018114">
    <property type="entry name" value="TRYPSIN_HIS"/>
</dbReference>
<dbReference type="PROSITE" id="PS00134">
    <property type="entry name" value="TRYPSIN_HIS"/>
    <property type="match status" value="1"/>
</dbReference>
<dbReference type="PROSITE" id="PS50240">
    <property type="entry name" value="TRYPSIN_DOM"/>
    <property type="match status" value="1"/>
</dbReference>
<dbReference type="InterPro" id="IPR001314">
    <property type="entry name" value="Peptidase_S1A"/>
</dbReference>
<keyword evidence="6" id="KW-1185">Reference proteome</keyword>
<dbReference type="Pfam" id="PF00089">
    <property type="entry name" value="Trypsin"/>
    <property type="match status" value="1"/>
</dbReference>
<feature type="chain" id="PRO_5046021603" evidence="3">
    <location>
        <begin position="29"/>
        <end position="253"/>
    </location>
</feature>
<feature type="domain" description="Peptidase S1" evidence="4">
    <location>
        <begin position="27"/>
        <end position="253"/>
    </location>
</feature>
<evidence type="ECO:0000256" key="1">
    <source>
        <dbReference type="ARBA" id="ARBA00007664"/>
    </source>
</evidence>
<evidence type="ECO:0000313" key="5">
    <source>
        <dbReference type="EMBL" id="GAA3535433.1"/>
    </source>
</evidence>
<protein>
    <submittedName>
        <fullName evidence="5">Trypsin-like serine protease</fullName>
    </submittedName>
</protein>
<dbReference type="PRINTS" id="PR00722">
    <property type="entry name" value="CHYMOTRYPSIN"/>
</dbReference>
<sequence length="253" mass="25693">MRLRTALSAALLAAGAALVSAMPAAAVANGSDVPDGQFKFAAKLTSTDIPKPDGSKYDSGCSGALIAPQWIITAGHCFHDVDRNPISGPVPYPTSVLLGTTVQKDGAGETRKVTDVLQAGTNDVALAKLDSPVTDITPLSVDTAAPKVGQEITLAGWGSLTATDPAPSTKLQQGGMKVSEIADTTVGVQGVSPQNSTSACTYDSGAPYFTPDANGDGGKLVSVESTGPDCPHTDAETTSRVDVIADWIATHTA</sequence>
<comment type="similarity">
    <text evidence="1">Belongs to the peptidase S1 family.</text>
</comment>
<feature type="signal peptide" evidence="3">
    <location>
        <begin position="1"/>
        <end position="28"/>
    </location>
</feature>
<dbReference type="InterPro" id="IPR001254">
    <property type="entry name" value="Trypsin_dom"/>
</dbReference>
<organism evidence="5 6">
    <name type="scientific">Amycolatopsis ultiminotia</name>
    <dbReference type="NCBI Taxonomy" id="543629"/>
    <lineage>
        <taxon>Bacteria</taxon>
        <taxon>Bacillati</taxon>
        <taxon>Actinomycetota</taxon>
        <taxon>Actinomycetes</taxon>
        <taxon>Pseudonocardiales</taxon>
        <taxon>Pseudonocardiaceae</taxon>
        <taxon>Amycolatopsis</taxon>
    </lineage>
</organism>
<accession>A0ABP6VKE0</accession>
<keyword evidence="2" id="KW-1015">Disulfide bond</keyword>
<dbReference type="PANTHER" id="PTHR24276:SF98">
    <property type="entry name" value="FI18310P1-RELATED"/>
    <property type="match status" value="1"/>
</dbReference>